<gene>
    <name evidence="1" type="ORF">CABS02_10041</name>
</gene>
<dbReference type="Proteomes" id="UP001056436">
    <property type="component" value="Unassembled WGS sequence"/>
</dbReference>
<dbReference type="EMBL" id="SDAQ01000072">
    <property type="protein sequence ID" value="KAI3543438.1"/>
    <property type="molecule type" value="Genomic_DNA"/>
</dbReference>
<proteinExistence type="predicted"/>
<dbReference type="AlphaFoldDB" id="A0A9Q0B1K2"/>
<protein>
    <submittedName>
        <fullName evidence="1">Uncharacterized protein</fullName>
    </submittedName>
</protein>
<sequence length="38" mass="4117">MRITTSHVDDAVTIVLFQALFLASLLSRLSIGASLVTR</sequence>
<evidence type="ECO:0000313" key="2">
    <source>
        <dbReference type="Proteomes" id="UP001056436"/>
    </source>
</evidence>
<name>A0A9Q0B1K2_9PEZI</name>
<evidence type="ECO:0000313" key="1">
    <source>
        <dbReference type="EMBL" id="KAI3543438.1"/>
    </source>
</evidence>
<accession>A0A9Q0B1K2</accession>
<keyword evidence="2" id="KW-1185">Reference proteome</keyword>
<organism evidence="1 2">
    <name type="scientific">Colletotrichum abscissum</name>
    <dbReference type="NCBI Taxonomy" id="1671311"/>
    <lineage>
        <taxon>Eukaryota</taxon>
        <taxon>Fungi</taxon>
        <taxon>Dikarya</taxon>
        <taxon>Ascomycota</taxon>
        <taxon>Pezizomycotina</taxon>
        <taxon>Sordariomycetes</taxon>
        <taxon>Hypocreomycetidae</taxon>
        <taxon>Glomerellales</taxon>
        <taxon>Glomerellaceae</taxon>
        <taxon>Colletotrichum</taxon>
        <taxon>Colletotrichum acutatum species complex</taxon>
    </lineage>
</organism>
<comment type="caution">
    <text evidence="1">The sequence shown here is derived from an EMBL/GenBank/DDBJ whole genome shotgun (WGS) entry which is preliminary data.</text>
</comment>
<reference evidence="1" key="1">
    <citation type="submission" date="2019-01" db="EMBL/GenBank/DDBJ databases">
        <title>Colletotrichum abscissum LGMF1257.</title>
        <authorList>
            <person name="Baroncelli R."/>
        </authorList>
    </citation>
    <scope>NUCLEOTIDE SEQUENCE</scope>
    <source>
        <strain evidence="1">Ca142</strain>
    </source>
</reference>